<dbReference type="InterPro" id="IPR000537">
    <property type="entry name" value="UbiA_prenyltransferase"/>
</dbReference>
<dbReference type="Pfam" id="PF01040">
    <property type="entry name" value="UbiA"/>
    <property type="match status" value="1"/>
</dbReference>
<gene>
    <name evidence="7" type="ordered locus">Poras_0954</name>
</gene>
<dbReference type="PANTHER" id="PTHR11048:SF5">
    <property type="entry name" value="DECAPRENYL-PHOSPHATE PHOSPHORIBOSYLTRANSFERASE"/>
    <property type="match status" value="1"/>
</dbReference>
<dbReference type="OrthoDB" id="9803632at2"/>
<dbReference type="GO" id="GO:0016765">
    <property type="term" value="F:transferase activity, transferring alkyl or aryl (other than methyl) groups"/>
    <property type="evidence" value="ECO:0007669"/>
    <property type="project" value="InterPro"/>
</dbReference>
<dbReference type="eggNOG" id="COG0382">
    <property type="taxonomic scope" value="Bacteria"/>
</dbReference>
<keyword evidence="2" id="KW-1003">Cell membrane</keyword>
<dbReference type="Proteomes" id="UP000006545">
    <property type="component" value="Chromosome"/>
</dbReference>
<dbReference type="NCBIfam" id="NF008978">
    <property type="entry name" value="PRK12324.1-4"/>
    <property type="match status" value="1"/>
</dbReference>
<feature type="transmembrane region" description="Helical" evidence="6">
    <location>
        <begin position="110"/>
        <end position="128"/>
    </location>
</feature>
<evidence type="ECO:0000256" key="4">
    <source>
        <dbReference type="ARBA" id="ARBA00022989"/>
    </source>
</evidence>
<dbReference type="Gene3D" id="1.10.357.140">
    <property type="entry name" value="UbiA prenyltransferase"/>
    <property type="match status" value="1"/>
</dbReference>
<evidence type="ECO:0000256" key="3">
    <source>
        <dbReference type="ARBA" id="ARBA00022692"/>
    </source>
</evidence>
<dbReference type="EMBL" id="CP002689">
    <property type="protein sequence ID" value="AEE12897.1"/>
    <property type="molecule type" value="Genomic_DNA"/>
</dbReference>
<sequence length="296" mass="32947">MNVATLPRLLRCDQWIKNLFVLAPAFFGGVLLDSSLWGGLVVAFFAFSLLSSSIYIVNDIVDQARDRLHPKKRLRPIASGSISIPVAWIMAALLLILAVALPLALLPRTLWCQTLWIMGGYWLLNVCYSYLLKRIAVVDVVSISVGFVLRVLLGGVVTGVVVSEWLVVMTLLLSLFLALAKRRDDYLIYERSGVAMRQAIKGYNRAFLDHTLTMIVGVLLICYLLYTLSAEVHEEPGGDYLYLTALPVLVGLLRYLQITLVEERSGSPTQVVYRDAIIGICVVVWGVLFGLLRYVV</sequence>
<evidence type="ECO:0000256" key="2">
    <source>
        <dbReference type="ARBA" id="ARBA00022475"/>
    </source>
</evidence>
<feature type="transmembrane region" description="Helical" evidence="6">
    <location>
        <begin position="240"/>
        <end position="256"/>
    </location>
</feature>
<evidence type="ECO:0000256" key="5">
    <source>
        <dbReference type="ARBA" id="ARBA00023136"/>
    </source>
</evidence>
<dbReference type="PANTHER" id="PTHR11048">
    <property type="entry name" value="PRENYLTRANSFERASES"/>
    <property type="match status" value="1"/>
</dbReference>
<dbReference type="CDD" id="cd13963">
    <property type="entry name" value="PT_UbiA_2"/>
    <property type="match status" value="1"/>
</dbReference>
<dbReference type="KEGG" id="pah:Poras_0954"/>
<keyword evidence="8" id="KW-1185">Reference proteome</keyword>
<dbReference type="GO" id="GO:0009247">
    <property type="term" value="P:glycolipid biosynthetic process"/>
    <property type="evidence" value="ECO:0007669"/>
    <property type="project" value="TreeGrafter"/>
</dbReference>
<comment type="subcellular location">
    <subcellularLocation>
        <location evidence="1">Membrane</location>
        <topology evidence="1">Multi-pass membrane protein</topology>
    </subcellularLocation>
</comment>
<dbReference type="RefSeq" id="WP_013760379.1">
    <property type="nucleotide sequence ID" value="NC_015501.1"/>
</dbReference>
<dbReference type="HOGENOM" id="CLU_029423_0_1_10"/>
<evidence type="ECO:0000256" key="1">
    <source>
        <dbReference type="ARBA" id="ARBA00004141"/>
    </source>
</evidence>
<keyword evidence="5 6" id="KW-0472">Membrane</keyword>
<evidence type="ECO:0000313" key="8">
    <source>
        <dbReference type="Proteomes" id="UP000006545"/>
    </source>
</evidence>
<feature type="transmembrane region" description="Helical" evidence="6">
    <location>
        <begin position="38"/>
        <end position="61"/>
    </location>
</feature>
<dbReference type="GO" id="GO:0005886">
    <property type="term" value="C:plasma membrane"/>
    <property type="evidence" value="ECO:0007669"/>
    <property type="project" value="TreeGrafter"/>
</dbReference>
<protein>
    <submittedName>
        <fullName evidence="7">UbiA prenyltransferase</fullName>
    </submittedName>
</protein>
<dbReference type="AlphaFoldDB" id="F4KKH2"/>
<feature type="transmembrane region" description="Helical" evidence="6">
    <location>
        <begin position="276"/>
        <end position="295"/>
    </location>
</feature>
<dbReference type="InterPro" id="IPR044878">
    <property type="entry name" value="UbiA_sf"/>
</dbReference>
<organism evidence="7 8">
    <name type="scientific">Porphyromonas asaccharolytica (strain ATCC 25260 / DSM 20707 / BCRC 10618 / CCUG 7834 / JCM 6326 / LMG 13178 / VPI 4198 / B440)</name>
    <name type="common">Bacteroides asaccharolyticus</name>
    <dbReference type="NCBI Taxonomy" id="879243"/>
    <lineage>
        <taxon>Bacteria</taxon>
        <taxon>Pseudomonadati</taxon>
        <taxon>Bacteroidota</taxon>
        <taxon>Bacteroidia</taxon>
        <taxon>Bacteroidales</taxon>
        <taxon>Porphyromonadaceae</taxon>
        <taxon>Porphyromonas</taxon>
    </lineage>
</organism>
<reference evidence="8" key="1">
    <citation type="submission" date="2011-04" db="EMBL/GenBank/DDBJ databases">
        <title>The complete genome of Porphyromonas asaccharolytica DSM 20707.</title>
        <authorList>
            <person name="Lucas S."/>
            <person name="Han J."/>
            <person name="Lapidus A."/>
            <person name="Bruce D."/>
            <person name="Goodwin L."/>
            <person name="Pitluck S."/>
            <person name="Peters L."/>
            <person name="Kyrpides N."/>
            <person name="Mavromatis K."/>
            <person name="Ivanova N."/>
            <person name="Ovchinnikova G."/>
            <person name="Pagani I."/>
            <person name="Lu M."/>
            <person name="Detter J.C."/>
            <person name="Tapia R."/>
            <person name="Han C."/>
            <person name="Land M."/>
            <person name="Hauser L."/>
            <person name="Markowitz V."/>
            <person name="Cheng J.-F."/>
            <person name="Hugenholtz P."/>
            <person name="Woyke T."/>
            <person name="Wu D."/>
            <person name="Gronow S."/>
            <person name="Wellnitz S."/>
            <person name="Brambilla E."/>
            <person name="Klenk H.-P."/>
            <person name="Eisen J.A."/>
        </authorList>
    </citation>
    <scope>NUCLEOTIDE SEQUENCE [LARGE SCALE GENOMIC DNA]</scope>
    <source>
        <strain evidence="8">ATCC 25260 / DSM 20707 / VPI 4198</strain>
    </source>
</reference>
<name>F4KKH2_PORAD</name>
<proteinExistence type="predicted"/>
<keyword evidence="3 6" id="KW-0812">Transmembrane</keyword>
<evidence type="ECO:0000313" key="7">
    <source>
        <dbReference type="EMBL" id="AEE12897.1"/>
    </source>
</evidence>
<keyword evidence="4 6" id="KW-1133">Transmembrane helix</keyword>
<evidence type="ECO:0000256" key="6">
    <source>
        <dbReference type="SAM" id="Phobius"/>
    </source>
</evidence>
<feature type="transmembrane region" description="Helical" evidence="6">
    <location>
        <begin position="82"/>
        <end position="104"/>
    </location>
</feature>
<feature type="transmembrane region" description="Helical" evidence="6">
    <location>
        <begin position="206"/>
        <end position="228"/>
    </location>
</feature>
<accession>F4KKH2</accession>
<dbReference type="STRING" id="879243.Poras_0954"/>
<dbReference type="InterPro" id="IPR039653">
    <property type="entry name" value="Prenyltransferase"/>
</dbReference>